<name>A0A7R9BL13_9CRUS</name>
<dbReference type="EMBL" id="CAJPEX010000508">
    <property type="protein sequence ID" value="CAG0916077.1"/>
    <property type="molecule type" value="Genomic_DNA"/>
</dbReference>
<gene>
    <name evidence="1" type="ORF">NMOB1V02_LOCUS3710</name>
</gene>
<dbReference type="AlphaFoldDB" id="A0A7R9BL13"/>
<proteinExistence type="predicted"/>
<protein>
    <submittedName>
        <fullName evidence="1">Uncharacterized protein</fullName>
    </submittedName>
</protein>
<evidence type="ECO:0000313" key="2">
    <source>
        <dbReference type="Proteomes" id="UP000678499"/>
    </source>
</evidence>
<sequence>MPEAVIVRHEFVPPLLPQMAAQEGSADMRRGVGLVTCQIKGHQGEETLGLVRDQCSSGIRVQTKQKIVFGKADLSSGRLSQWRHQISLSVAATCSWGCRCWRSGFSCEPDPYHSWQKYSASGSSSPFIIPITLTKLIFCINKQFITEGIYLQVQPESLVRSSGARGFEPQALLLRLYIYSTEAHRLQFRVRRVGEIGRLDGSKQDPPRRRLLQRWLLSVHSSNPTHGRRKKGGCRPQHSNVTVADILVHFPCRLYDPIQHQHEGECEGHEDHQLVVPPVAPFASQDAHEPPQHFTTGDHATTIATINALCA</sequence>
<evidence type="ECO:0000313" key="1">
    <source>
        <dbReference type="EMBL" id="CAD7275925.1"/>
    </source>
</evidence>
<organism evidence="1">
    <name type="scientific">Notodromas monacha</name>
    <dbReference type="NCBI Taxonomy" id="399045"/>
    <lineage>
        <taxon>Eukaryota</taxon>
        <taxon>Metazoa</taxon>
        <taxon>Ecdysozoa</taxon>
        <taxon>Arthropoda</taxon>
        <taxon>Crustacea</taxon>
        <taxon>Oligostraca</taxon>
        <taxon>Ostracoda</taxon>
        <taxon>Podocopa</taxon>
        <taxon>Podocopida</taxon>
        <taxon>Cypridocopina</taxon>
        <taxon>Cypridoidea</taxon>
        <taxon>Cyprididae</taxon>
        <taxon>Notodromas</taxon>
    </lineage>
</organism>
<keyword evidence="2" id="KW-1185">Reference proteome</keyword>
<dbReference type="Proteomes" id="UP000678499">
    <property type="component" value="Unassembled WGS sequence"/>
</dbReference>
<accession>A0A7R9BL13</accession>
<reference evidence="1" key="1">
    <citation type="submission" date="2020-11" db="EMBL/GenBank/DDBJ databases">
        <authorList>
            <person name="Tran Van P."/>
        </authorList>
    </citation>
    <scope>NUCLEOTIDE SEQUENCE</scope>
</reference>
<dbReference type="EMBL" id="OA882545">
    <property type="protein sequence ID" value="CAD7275925.1"/>
    <property type="molecule type" value="Genomic_DNA"/>
</dbReference>